<dbReference type="Proteomes" id="UP000308600">
    <property type="component" value="Unassembled WGS sequence"/>
</dbReference>
<organism evidence="1 2">
    <name type="scientific">Pluteus cervinus</name>
    <dbReference type="NCBI Taxonomy" id="181527"/>
    <lineage>
        <taxon>Eukaryota</taxon>
        <taxon>Fungi</taxon>
        <taxon>Dikarya</taxon>
        <taxon>Basidiomycota</taxon>
        <taxon>Agaricomycotina</taxon>
        <taxon>Agaricomycetes</taxon>
        <taxon>Agaricomycetidae</taxon>
        <taxon>Agaricales</taxon>
        <taxon>Pluteineae</taxon>
        <taxon>Pluteaceae</taxon>
        <taxon>Pluteus</taxon>
    </lineage>
</organism>
<protein>
    <submittedName>
        <fullName evidence="1">Uncharacterized protein</fullName>
    </submittedName>
</protein>
<reference evidence="1 2" key="1">
    <citation type="journal article" date="2019" name="Nat. Ecol. Evol.">
        <title>Megaphylogeny resolves global patterns of mushroom evolution.</title>
        <authorList>
            <person name="Varga T."/>
            <person name="Krizsan K."/>
            <person name="Foldi C."/>
            <person name="Dima B."/>
            <person name="Sanchez-Garcia M."/>
            <person name="Sanchez-Ramirez S."/>
            <person name="Szollosi G.J."/>
            <person name="Szarkandi J.G."/>
            <person name="Papp V."/>
            <person name="Albert L."/>
            <person name="Andreopoulos W."/>
            <person name="Angelini C."/>
            <person name="Antonin V."/>
            <person name="Barry K.W."/>
            <person name="Bougher N.L."/>
            <person name="Buchanan P."/>
            <person name="Buyck B."/>
            <person name="Bense V."/>
            <person name="Catcheside P."/>
            <person name="Chovatia M."/>
            <person name="Cooper J."/>
            <person name="Damon W."/>
            <person name="Desjardin D."/>
            <person name="Finy P."/>
            <person name="Geml J."/>
            <person name="Haridas S."/>
            <person name="Hughes K."/>
            <person name="Justo A."/>
            <person name="Karasinski D."/>
            <person name="Kautmanova I."/>
            <person name="Kiss B."/>
            <person name="Kocsube S."/>
            <person name="Kotiranta H."/>
            <person name="LaButti K.M."/>
            <person name="Lechner B.E."/>
            <person name="Liimatainen K."/>
            <person name="Lipzen A."/>
            <person name="Lukacs Z."/>
            <person name="Mihaltcheva S."/>
            <person name="Morgado L.N."/>
            <person name="Niskanen T."/>
            <person name="Noordeloos M.E."/>
            <person name="Ohm R.A."/>
            <person name="Ortiz-Santana B."/>
            <person name="Ovrebo C."/>
            <person name="Racz N."/>
            <person name="Riley R."/>
            <person name="Savchenko A."/>
            <person name="Shiryaev A."/>
            <person name="Soop K."/>
            <person name="Spirin V."/>
            <person name="Szebenyi C."/>
            <person name="Tomsovsky M."/>
            <person name="Tulloss R.E."/>
            <person name="Uehling J."/>
            <person name="Grigoriev I.V."/>
            <person name="Vagvolgyi C."/>
            <person name="Papp T."/>
            <person name="Martin F.M."/>
            <person name="Miettinen O."/>
            <person name="Hibbett D.S."/>
            <person name="Nagy L.G."/>
        </authorList>
    </citation>
    <scope>NUCLEOTIDE SEQUENCE [LARGE SCALE GENOMIC DNA]</scope>
    <source>
        <strain evidence="1 2">NL-1719</strain>
    </source>
</reference>
<keyword evidence="2" id="KW-1185">Reference proteome</keyword>
<sequence length="261" mass="28798">MLNRCKYRISPTCNINILRSPCSVKSQAPSTCSGDRNPRPLVRHHTYPQSGPSNAASATPEVGFKSPTGNGTARPKLARSQSEQITRLPRYTYEDYTPRACVVHTGHEGEVDDLVSALAPGPIAFDMEWRYFLEKNVPPKMNRAAVVQLADLKGMILVIQIFHMKRFPQNLQAIIESPVIPKLGVNILGDGRKLFQDYGIVARNLIELGGVVIQADIVPTVYQDGSQQDSKASKSGWRKADLVNRGPFGRKVVSLAKVNHL</sequence>
<gene>
    <name evidence="1" type="ORF">BDN72DRAFT_88814</name>
</gene>
<name>A0ACD3ART0_9AGAR</name>
<proteinExistence type="predicted"/>
<accession>A0ACD3ART0</accession>
<evidence type="ECO:0000313" key="1">
    <source>
        <dbReference type="EMBL" id="TFK67627.1"/>
    </source>
</evidence>
<evidence type="ECO:0000313" key="2">
    <source>
        <dbReference type="Proteomes" id="UP000308600"/>
    </source>
</evidence>
<dbReference type="EMBL" id="ML208371">
    <property type="protein sequence ID" value="TFK67627.1"/>
    <property type="molecule type" value="Genomic_DNA"/>
</dbReference>